<gene>
    <name evidence="3" type="ORF">F6W96_04135</name>
</gene>
<dbReference type="Gene3D" id="3.40.50.720">
    <property type="entry name" value="NAD(P)-binding Rossmann-like Domain"/>
    <property type="match status" value="1"/>
</dbReference>
<dbReference type="PRINTS" id="PR00081">
    <property type="entry name" value="GDHRDH"/>
</dbReference>
<dbReference type="GO" id="GO:0047936">
    <property type="term" value="F:glucose 1-dehydrogenase [NAD(P)+] activity"/>
    <property type="evidence" value="ECO:0007669"/>
    <property type="project" value="UniProtKB-EC"/>
</dbReference>
<evidence type="ECO:0000313" key="3">
    <source>
        <dbReference type="EMBL" id="QIS17614.1"/>
    </source>
</evidence>
<dbReference type="PRINTS" id="PR00080">
    <property type="entry name" value="SDRFAMILY"/>
</dbReference>
<dbReference type="InterPro" id="IPR020904">
    <property type="entry name" value="Sc_DH/Rdtase_CS"/>
</dbReference>
<dbReference type="NCBIfam" id="NF005559">
    <property type="entry name" value="PRK07231.1"/>
    <property type="match status" value="1"/>
</dbReference>
<reference evidence="3 4" key="1">
    <citation type="journal article" date="2019" name="ACS Chem. Biol.">
        <title>Identification and Mobilization of a Cryptic Antibiotic Biosynthesis Gene Locus from a Human-Pathogenic Nocardia Isolate.</title>
        <authorList>
            <person name="Herisse M."/>
            <person name="Ishida K."/>
            <person name="Porter J.L."/>
            <person name="Howden B."/>
            <person name="Hertweck C."/>
            <person name="Stinear T.P."/>
            <person name="Pidot S.J."/>
        </authorList>
    </citation>
    <scope>NUCLEOTIDE SEQUENCE [LARGE SCALE GENOMIC DNA]</scope>
    <source>
        <strain evidence="3 4">AUSMDU00012715</strain>
    </source>
</reference>
<comment type="similarity">
    <text evidence="1">Belongs to the short-chain dehydrogenases/reductases (SDR) family.</text>
</comment>
<dbReference type="EC" id="1.1.1.47" evidence="3"/>
<dbReference type="SUPFAM" id="SSF51735">
    <property type="entry name" value="NAD(P)-binding Rossmann-fold domains"/>
    <property type="match status" value="1"/>
</dbReference>
<dbReference type="Pfam" id="PF13561">
    <property type="entry name" value="adh_short_C2"/>
    <property type="match status" value="1"/>
</dbReference>
<evidence type="ECO:0000256" key="2">
    <source>
        <dbReference type="ARBA" id="ARBA00023002"/>
    </source>
</evidence>
<evidence type="ECO:0000256" key="1">
    <source>
        <dbReference type="ARBA" id="ARBA00006484"/>
    </source>
</evidence>
<dbReference type="InterPro" id="IPR036291">
    <property type="entry name" value="NAD(P)-bd_dom_sf"/>
</dbReference>
<proteinExistence type="inferred from homology"/>
<dbReference type="FunFam" id="3.40.50.720:FF:000084">
    <property type="entry name" value="Short-chain dehydrogenase reductase"/>
    <property type="match status" value="1"/>
</dbReference>
<dbReference type="PROSITE" id="PS00061">
    <property type="entry name" value="ADH_SHORT"/>
    <property type="match status" value="1"/>
</dbReference>
<dbReference type="Proteomes" id="UP000500953">
    <property type="component" value="Chromosome"/>
</dbReference>
<organism evidence="3 4">
    <name type="scientific">Nocardia terpenica</name>
    <dbReference type="NCBI Taxonomy" id="455432"/>
    <lineage>
        <taxon>Bacteria</taxon>
        <taxon>Bacillati</taxon>
        <taxon>Actinomycetota</taxon>
        <taxon>Actinomycetes</taxon>
        <taxon>Mycobacteriales</taxon>
        <taxon>Nocardiaceae</taxon>
        <taxon>Nocardia</taxon>
    </lineage>
</organism>
<dbReference type="InterPro" id="IPR002347">
    <property type="entry name" value="SDR_fam"/>
</dbReference>
<keyword evidence="2 3" id="KW-0560">Oxidoreductase</keyword>
<dbReference type="EMBL" id="CP046173">
    <property type="protein sequence ID" value="QIS17614.1"/>
    <property type="molecule type" value="Genomic_DNA"/>
</dbReference>
<accession>A0A6G9YWL9</accession>
<dbReference type="RefSeq" id="WP_167485003.1">
    <property type="nucleotide sequence ID" value="NZ_CP046173.1"/>
</dbReference>
<dbReference type="PANTHER" id="PTHR42760">
    <property type="entry name" value="SHORT-CHAIN DEHYDROGENASES/REDUCTASES FAMILY MEMBER"/>
    <property type="match status" value="1"/>
</dbReference>
<protein>
    <submittedName>
        <fullName evidence="3">Glucose 1-dehydrogenase</fullName>
        <ecNumber evidence="3">1.1.1.47</ecNumber>
    </submittedName>
</protein>
<dbReference type="AlphaFoldDB" id="A0A6G9YWL9"/>
<sequence>MKRFTDRTVLITGGARGLGASHARGFVGEGANVVISDIRETEGRELAARLGKQALFVPHDVTSEQDWAYAIDAAEDSFGPVSVLVNNAGISGAPAAIEDSAPAAWKRVVDINLTGTYLGIRAVAGSMRAAGGGAIVNTSSVGGLAAGPPLRSAYNASKWAVRGLTKAAANELGRYGIRVNSVHPGFIDAPMTDTWVGIPDTADAPTPTTPPYQRLAIARPGREDEVTRMVLFLASDDAGYSTGSEFVVDGGLVNAPALPAR</sequence>
<name>A0A6G9YWL9_9NOCA</name>
<evidence type="ECO:0000313" key="4">
    <source>
        <dbReference type="Proteomes" id="UP000500953"/>
    </source>
</evidence>
<dbReference type="PANTHER" id="PTHR42760:SF133">
    <property type="entry name" value="3-OXOACYL-[ACYL-CARRIER-PROTEIN] REDUCTASE"/>
    <property type="match status" value="1"/>
</dbReference>